<keyword evidence="3" id="KW-1185">Reference proteome</keyword>
<comment type="caution">
    <text evidence="2">The sequence shown here is derived from an EMBL/GenBank/DDBJ whole genome shotgun (WGS) entry which is preliminary data.</text>
</comment>
<dbReference type="RefSeq" id="WP_163931403.1">
    <property type="nucleotide sequence ID" value="NZ_BMQU01000015.1"/>
</dbReference>
<organism evidence="2 3">
    <name type="scientific">Pseudomonas laurentiana</name>
    <dbReference type="NCBI Taxonomy" id="2364649"/>
    <lineage>
        <taxon>Bacteria</taxon>
        <taxon>Pseudomonadati</taxon>
        <taxon>Pseudomonadota</taxon>
        <taxon>Gammaproteobacteria</taxon>
        <taxon>Pseudomonadales</taxon>
        <taxon>Pseudomonadaceae</taxon>
        <taxon>Pseudomonas</taxon>
    </lineage>
</organism>
<evidence type="ECO:0000256" key="1">
    <source>
        <dbReference type="SAM" id="Phobius"/>
    </source>
</evidence>
<dbReference type="AlphaFoldDB" id="A0A6I5RKZ3"/>
<feature type="transmembrane region" description="Helical" evidence="1">
    <location>
        <begin position="47"/>
        <end position="74"/>
    </location>
</feature>
<evidence type="ECO:0000313" key="3">
    <source>
        <dbReference type="Proteomes" id="UP000471751"/>
    </source>
</evidence>
<reference evidence="2 3" key="1">
    <citation type="submission" date="2020-02" db="EMBL/GenBank/DDBJ databases">
        <title>Broccoli isolated Pseudomonas sp.</title>
        <authorList>
            <person name="Fujikawa T."/>
            <person name="Sawada H."/>
        </authorList>
    </citation>
    <scope>NUCLEOTIDE SEQUENCE [LARGE SCALE GENOMIC DNA]</scope>
    <source>
        <strain evidence="2 3">JCM 32154</strain>
    </source>
</reference>
<gene>
    <name evidence="2" type="ORF">G3O07_00595</name>
</gene>
<dbReference type="Proteomes" id="UP000471751">
    <property type="component" value="Unassembled WGS sequence"/>
</dbReference>
<sequence>MAELLRHICRLLDNGLNKDVFDNLRNFLMCSLLLAAGSSTLTGDGRVFFGLFTAHMAGVGLIALAVFLMLLNMADGLRKLAKARHPLLLQIILCVVYMLLAVRVVEIVWQFRAT</sequence>
<feature type="transmembrane region" description="Helical" evidence="1">
    <location>
        <begin position="86"/>
        <end position="109"/>
    </location>
</feature>
<keyword evidence="1" id="KW-0472">Membrane</keyword>
<accession>A0A6I5RKZ3</accession>
<proteinExistence type="predicted"/>
<protein>
    <submittedName>
        <fullName evidence="2">Uncharacterized protein</fullName>
    </submittedName>
</protein>
<evidence type="ECO:0000313" key="2">
    <source>
        <dbReference type="EMBL" id="NES08567.1"/>
    </source>
</evidence>
<keyword evidence="1" id="KW-1133">Transmembrane helix</keyword>
<name>A0A6I5RKZ3_9PSED</name>
<keyword evidence="1" id="KW-0812">Transmembrane</keyword>
<dbReference type="EMBL" id="JAAHBT010000005">
    <property type="protein sequence ID" value="NES08567.1"/>
    <property type="molecule type" value="Genomic_DNA"/>
</dbReference>